<name>A0A1W6MV68_9HYPH</name>
<feature type="transmembrane region" description="Helical" evidence="2">
    <location>
        <begin position="71"/>
        <end position="92"/>
    </location>
</feature>
<gene>
    <name evidence="3" type="ORF">B1812_10870</name>
</gene>
<feature type="transmembrane region" description="Helical" evidence="2">
    <location>
        <begin position="113"/>
        <end position="132"/>
    </location>
</feature>
<reference evidence="3 4" key="1">
    <citation type="submission" date="2017-02" db="EMBL/GenBank/DDBJ databases">
        <authorList>
            <person name="Peterson S.W."/>
        </authorList>
    </citation>
    <scope>NUCLEOTIDE SEQUENCE [LARGE SCALE GENOMIC DNA]</scope>
    <source>
        <strain evidence="3 4">S285</strain>
    </source>
</reference>
<dbReference type="Proteomes" id="UP000193978">
    <property type="component" value="Chromosome"/>
</dbReference>
<accession>A0A1W6MV68</accession>
<feature type="region of interest" description="Disordered" evidence="1">
    <location>
        <begin position="1"/>
        <end position="29"/>
    </location>
</feature>
<feature type="transmembrane region" description="Helical" evidence="2">
    <location>
        <begin position="42"/>
        <end position="65"/>
    </location>
</feature>
<keyword evidence="4" id="KW-1185">Reference proteome</keyword>
<evidence type="ECO:0000256" key="1">
    <source>
        <dbReference type="SAM" id="MobiDB-lite"/>
    </source>
</evidence>
<dbReference type="AlphaFoldDB" id="A0A1W6MV68"/>
<protein>
    <submittedName>
        <fullName evidence="3">Uncharacterized protein</fullName>
    </submittedName>
</protein>
<organism evidence="3 4">
    <name type="scientific">Methylocystis bryophila</name>
    <dbReference type="NCBI Taxonomy" id="655015"/>
    <lineage>
        <taxon>Bacteria</taxon>
        <taxon>Pseudomonadati</taxon>
        <taxon>Pseudomonadota</taxon>
        <taxon>Alphaproteobacteria</taxon>
        <taxon>Hyphomicrobiales</taxon>
        <taxon>Methylocystaceae</taxon>
        <taxon>Methylocystis</taxon>
    </lineage>
</organism>
<keyword evidence="2" id="KW-0472">Membrane</keyword>
<dbReference type="KEGG" id="mbry:B1812_10870"/>
<proteinExistence type="predicted"/>
<evidence type="ECO:0000256" key="2">
    <source>
        <dbReference type="SAM" id="Phobius"/>
    </source>
</evidence>
<sequence length="162" mass="17792">MYSSRSFKDPNEANIPRPTSCAERPAESTPLRSKRRISMQDYAFALMLADLATIVGSWVLLQYLFLPKSSVSWASPSLIIVSISYLLASIAFKNYSTSTILDRRGAMRSPISALGAAFGLFLIPAETTNIAYSRPHFFLGRSSALSLSSPFVSPCRLTCAIR</sequence>
<keyword evidence="2" id="KW-1133">Transmembrane helix</keyword>
<evidence type="ECO:0000313" key="4">
    <source>
        <dbReference type="Proteomes" id="UP000193978"/>
    </source>
</evidence>
<evidence type="ECO:0000313" key="3">
    <source>
        <dbReference type="EMBL" id="ARN81491.1"/>
    </source>
</evidence>
<feature type="compositionally biased region" description="Basic and acidic residues" evidence="1">
    <location>
        <begin position="1"/>
        <end position="11"/>
    </location>
</feature>
<dbReference type="EMBL" id="CP019948">
    <property type="protein sequence ID" value="ARN81491.1"/>
    <property type="molecule type" value="Genomic_DNA"/>
</dbReference>
<keyword evidence="2" id="KW-0812">Transmembrane</keyword>